<name>A0AAV8TQQ1_9ROSI</name>
<accession>A0AAV8TQQ1</accession>
<evidence type="ECO:0000313" key="2">
    <source>
        <dbReference type="Proteomes" id="UP001159364"/>
    </source>
</evidence>
<organism evidence="1 2">
    <name type="scientific">Erythroxylum novogranatense</name>
    <dbReference type="NCBI Taxonomy" id="1862640"/>
    <lineage>
        <taxon>Eukaryota</taxon>
        <taxon>Viridiplantae</taxon>
        <taxon>Streptophyta</taxon>
        <taxon>Embryophyta</taxon>
        <taxon>Tracheophyta</taxon>
        <taxon>Spermatophyta</taxon>
        <taxon>Magnoliopsida</taxon>
        <taxon>eudicotyledons</taxon>
        <taxon>Gunneridae</taxon>
        <taxon>Pentapetalae</taxon>
        <taxon>rosids</taxon>
        <taxon>fabids</taxon>
        <taxon>Malpighiales</taxon>
        <taxon>Erythroxylaceae</taxon>
        <taxon>Erythroxylum</taxon>
    </lineage>
</organism>
<evidence type="ECO:0000313" key="1">
    <source>
        <dbReference type="EMBL" id="KAJ8768459.1"/>
    </source>
</evidence>
<comment type="caution">
    <text evidence="1">The sequence shown here is derived from an EMBL/GenBank/DDBJ whole genome shotgun (WGS) entry which is preliminary data.</text>
</comment>
<gene>
    <name evidence="1" type="ORF">K2173_021612</name>
</gene>
<reference evidence="1 2" key="1">
    <citation type="submission" date="2021-09" db="EMBL/GenBank/DDBJ databases">
        <title>Genomic insights and catalytic innovation underlie evolution of tropane alkaloids biosynthesis.</title>
        <authorList>
            <person name="Wang Y.-J."/>
            <person name="Tian T."/>
            <person name="Huang J.-P."/>
            <person name="Huang S.-X."/>
        </authorList>
    </citation>
    <scope>NUCLEOTIDE SEQUENCE [LARGE SCALE GENOMIC DNA]</scope>
    <source>
        <strain evidence="1">KIB-2018</strain>
        <tissue evidence="1">Leaf</tissue>
    </source>
</reference>
<keyword evidence="2" id="KW-1185">Reference proteome</keyword>
<dbReference type="Proteomes" id="UP001159364">
    <property type="component" value="Linkage Group LG04"/>
</dbReference>
<dbReference type="AlphaFoldDB" id="A0AAV8TQQ1"/>
<dbReference type="EMBL" id="JAIWQS010000004">
    <property type="protein sequence ID" value="KAJ8768459.1"/>
    <property type="molecule type" value="Genomic_DNA"/>
</dbReference>
<sequence length="120" mass="13057">MGLGYLASRVSRIPANRLFLHSIVSNSHRPEPTPDLPPRTPVVSARVHFPNPDDVIKGFVNGYPIKIPKLPSEAVVSPVLEAPQLREWIEGAIAVGNLDYLLSALVSHILEAPLLLLAKT</sequence>
<proteinExistence type="predicted"/>
<protein>
    <submittedName>
        <fullName evidence="1">Uncharacterized protein</fullName>
    </submittedName>
</protein>